<comment type="similarity">
    <text evidence="2">Belongs to the cytochrome P450 family.</text>
</comment>
<dbReference type="Pfam" id="PF00067">
    <property type="entry name" value="p450"/>
    <property type="match status" value="1"/>
</dbReference>
<keyword evidence="10" id="KW-0472">Membrane</keyword>
<keyword evidence="4" id="KW-0812">Transmembrane</keyword>
<reference evidence="12" key="1">
    <citation type="submission" date="2022-12" db="EMBL/GenBank/DDBJ databases">
        <title>Draft genome assemblies for two species of Escallonia (Escalloniales).</title>
        <authorList>
            <person name="Chanderbali A."/>
            <person name="Dervinis C."/>
            <person name="Anghel I."/>
            <person name="Soltis D."/>
            <person name="Soltis P."/>
            <person name="Zapata F."/>
        </authorList>
    </citation>
    <scope>NUCLEOTIDE SEQUENCE</scope>
    <source>
        <strain evidence="12">UCBG64.0493</strain>
        <tissue evidence="12">Leaf</tissue>
    </source>
</reference>
<keyword evidence="7" id="KW-0560">Oxidoreductase</keyword>
<keyword evidence="6" id="KW-1133">Transmembrane helix</keyword>
<evidence type="ECO:0000256" key="7">
    <source>
        <dbReference type="ARBA" id="ARBA00023002"/>
    </source>
</evidence>
<evidence type="ECO:0000256" key="4">
    <source>
        <dbReference type="ARBA" id="ARBA00022692"/>
    </source>
</evidence>
<evidence type="ECO:0000256" key="2">
    <source>
        <dbReference type="ARBA" id="ARBA00010617"/>
    </source>
</evidence>
<evidence type="ECO:0000256" key="9">
    <source>
        <dbReference type="ARBA" id="ARBA00023033"/>
    </source>
</evidence>
<gene>
    <name evidence="12" type="ORF">RJ639_035388</name>
</gene>
<feature type="region of interest" description="Disordered" evidence="11">
    <location>
        <begin position="1"/>
        <end position="27"/>
    </location>
</feature>
<dbReference type="PANTHER" id="PTHR24282">
    <property type="entry name" value="CYTOCHROME P450 FAMILY MEMBER"/>
    <property type="match status" value="1"/>
</dbReference>
<evidence type="ECO:0000256" key="10">
    <source>
        <dbReference type="ARBA" id="ARBA00023136"/>
    </source>
</evidence>
<dbReference type="GO" id="GO:0020037">
    <property type="term" value="F:heme binding"/>
    <property type="evidence" value="ECO:0007669"/>
    <property type="project" value="InterPro"/>
</dbReference>
<dbReference type="GO" id="GO:0016705">
    <property type="term" value="F:oxidoreductase activity, acting on paired donors, with incorporation or reduction of molecular oxygen"/>
    <property type="evidence" value="ECO:0007669"/>
    <property type="project" value="InterPro"/>
</dbReference>
<dbReference type="Gene3D" id="1.10.630.10">
    <property type="entry name" value="Cytochrome P450"/>
    <property type="match status" value="1"/>
</dbReference>
<keyword evidence="5" id="KW-0479">Metal-binding</keyword>
<evidence type="ECO:0000256" key="11">
    <source>
        <dbReference type="SAM" id="MobiDB-lite"/>
    </source>
</evidence>
<protein>
    <recommendedName>
        <fullName evidence="14">Cytochrome P450</fullName>
    </recommendedName>
</protein>
<keyword evidence="13" id="KW-1185">Reference proteome</keyword>
<dbReference type="Proteomes" id="UP001188597">
    <property type="component" value="Unassembled WGS sequence"/>
</dbReference>
<proteinExistence type="inferred from homology"/>
<dbReference type="InterPro" id="IPR001128">
    <property type="entry name" value="Cyt_P450"/>
</dbReference>
<keyword evidence="3" id="KW-0349">Heme</keyword>
<comment type="caution">
    <text evidence="12">The sequence shown here is derived from an EMBL/GenBank/DDBJ whole genome shotgun (WGS) entry which is preliminary data.</text>
</comment>
<dbReference type="PANTHER" id="PTHR24282:SF211">
    <property type="entry name" value="CYTOCHROME P450-RELATED"/>
    <property type="match status" value="1"/>
</dbReference>
<dbReference type="AlphaFoldDB" id="A0AA88WR35"/>
<keyword evidence="9" id="KW-0503">Monooxygenase</keyword>
<evidence type="ECO:0000256" key="8">
    <source>
        <dbReference type="ARBA" id="ARBA00023004"/>
    </source>
</evidence>
<evidence type="ECO:0000256" key="3">
    <source>
        <dbReference type="ARBA" id="ARBA00022617"/>
    </source>
</evidence>
<dbReference type="SUPFAM" id="SSF48264">
    <property type="entry name" value="Cytochrome P450"/>
    <property type="match status" value="1"/>
</dbReference>
<dbReference type="InterPro" id="IPR050665">
    <property type="entry name" value="Cytochrome_P450_Monooxygen"/>
</dbReference>
<sequence length="378" mass="42640">MSAAPRWGDTATRGEVAVEPSHGRRSGARVAEVAQNCTEFIAAAVSPSWSDRQNGVEAAMVQRRSFPKARWSAYHSCWVNLYLLQRHAVEAHLNDSLISDSSALPLNLVKEMTVIPDRRKKETAEPDDCFEPQAFCYELPFPVTHSLSAQDLCTPFFWVPWKIKQRFRKQGIAGPSFRPIVGNSAEIRRLTSEAESKSIPFNHDILHRVAPHYHRWAEMYGKTFLYWFGVKPRLTLADPDLIKEVLPNSTSGSFDKLGFNPLSEMLFGQGLAGLKGKKWVVHRKLASQAFNMEIVKAWVPEIVVSTIKMLGKWEAENGGKDEFEVEVHEELHNLSAEVISKTAFGSNFEEGKRIFVIQEQQASLALLATRSIYIPGFR</sequence>
<dbReference type="InterPro" id="IPR036396">
    <property type="entry name" value="Cyt_P450_sf"/>
</dbReference>
<dbReference type="GO" id="GO:0016020">
    <property type="term" value="C:membrane"/>
    <property type="evidence" value="ECO:0007669"/>
    <property type="project" value="UniProtKB-SubCell"/>
</dbReference>
<evidence type="ECO:0000313" key="13">
    <source>
        <dbReference type="Proteomes" id="UP001188597"/>
    </source>
</evidence>
<dbReference type="GO" id="GO:0005506">
    <property type="term" value="F:iron ion binding"/>
    <property type="evidence" value="ECO:0007669"/>
    <property type="project" value="InterPro"/>
</dbReference>
<comment type="subcellular location">
    <subcellularLocation>
        <location evidence="1">Membrane</location>
    </subcellularLocation>
</comment>
<evidence type="ECO:0008006" key="14">
    <source>
        <dbReference type="Google" id="ProtNLM"/>
    </source>
</evidence>
<keyword evidence="8" id="KW-0408">Iron</keyword>
<dbReference type="EMBL" id="JAVXUP010000272">
    <property type="protein sequence ID" value="KAK3032337.1"/>
    <property type="molecule type" value="Genomic_DNA"/>
</dbReference>
<organism evidence="12 13">
    <name type="scientific">Escallonia herrerae</name>
    <dbReference type="NCBI Taxonomy" id="1293975"/>
    <lineage>
        <taxon>Eukaryota</taxon>
        <taxon>Viridiplantae</taxon>
        <taxon>Streptophyta</taxon>
        <taxon>Embryophyta</taxon>
        <taxon>Tracheophyta</taxon>
        <taxon>Spermatophyta</taxon>
        <taxon>Magnoliopsida</taxon>
        <taxon>eudicotyledons</taxon>
        <taxon>Gunneridae</taxon>
        <taxon>Pentapetalae</taxon>
        <taxon>asterids</taxon>
        <taxon>campanulids</taxon>
        <taxon>Escalloniales</taxon>
        <taxon>Escalloniaceae</taxon>
        <taxon>Escallonia</taxon>
    </lineage>
</organism>
<name>A0AA88WR35_9ASTE</name>
<evidence type="ECO:0000256" key="5">
    <source>
        <dbReference type="ARBA" id="ARBA00022723"/>
    </source>
</evidence>
<accession>A0AA88WR35</accession>
<evidence type="ECO:0000256" key="1">
    <source>
        <dbReference type="ARBA" id="ARBA00004370"/>
    </source>
</evidence>
<evidence type="ECO:0000313" key="12">
    <source>
        <dbReference type="EMBL" id="KAK3032337.1"/>
    </source>
</evidence>
<evidence type="ECO:0000256" key="6">
    <source>
        <dbReference type="ARBA" id="ARBA00022989"/>
    </source>
</evidence>
<dbReference type="GO" id="GO:0004497">
    <property type="term" value="F:monooxygenase activity"/>
    <property type="evidence" value="ECO:0007669"/>
    <property type="project" value="UniProtKB-KW"/>
</dbReference>